<evidence type="ECO:0000256" key="1">
    <source>
        <dbReference type="SAM" id="MobiDB-lite"/>
    </source>
</evidence>
<evidence type="ECO:0000313" key="3">
    <source>
        <dbReference type="Proteomes" id="UP001280121"/>
    </source>
</evidence>
<dbReference type="AlphaFoldDB" id="A0AAD9XU11"/>
<name>A0AAD9XU11_9ROSI</name>
<keyword evidence="3" id="KW-1185">Reference proteome</keyword>
<sequence>MPVTKIGHSKLDAIRHKEHVSKHGKNYSGEKKRRWTEERFASGPESNEPKGFNKEAEFIEGLILEFSLGDSERDDGLTLNSVIVQGLGKEEKKRVVSSLVEVQKPAVLFIQEAKLNSFNFRLVKAIGGSILNRGVGVDLKGASGGLLTLWKDGLLKEKGFFGGAVREAIRGVGSESGSRRLVSYAPNFSFTTYFERVEESKEEVIHSLRRDSKGGLIVKIDFEKAYDNIDFDFVDFMTKRMGFGVRWRQWIRWCISSSTTTMLVNGSPKQQFAINRGLRQEDSLSPIPI</sequence>
<accession>A0AAD9XU11</accession>
<comment type="caution">
    <text evidence="2">The sequence shown here is derived from an EMBL/GenBank/DDBJ whole genome shotgun (WGS) entry which is preliminary data.</text>
</comment>
<dbReference type="EMBL" id="JANJYI010000001">
    <property type="protein sequence ID" value="KAK2665496.1"/>
    <property type="molecule type" value="Genomic_DNA"/>
</dbReference>
<proteinExistence type="predicted"/>
<dbReference type="Proteomes" id="UP001280121">
    <property type="component" value="Unassembled WGS sequence"/>
</dbReference>
<evidence type="ECO:0000313" key="2">
    <source>
        <dbReference type="EMBL" id="KAK2665496.1"/>
    </source>
</evidence>
<gene>
    <name evidence="2" type="ORF">Ddye_004070</name>
</gene>
<protein>
    <recommendedName>
        <fullName evidence="4">Reverse transcriptase domain-containing protein</fullName>
    </recommendedName>
</protein>
<evidence type="ECO:0008006" key="4">
    <source>
        <dbReference type="Google" id="ProtNLM"/>
    </source>
</evidence>
<reference evidence="2" key="1">
    <citation type="journal article" date="2023" name="Plant J.">
        <title>Genome sequences and population genomics provide insights into the demographic history, inbreeding, and mutation load of two 'living fossil' tree species of Dipteronia.</title>
        <authorList>
            <person name="Feng Y."/>
            <person name="Comes H.P."/>
            <person name="Chen J."/>
            <person name="Zhu S."/>
            <person name="Lu R."/>
            <person name="Zhang X."/>
            <person name="Li P."/>
            <person name="Qiu J."/>
            <person name="Olsen K.M."/>
            <person name="Qiu Y."/>
        </authorList>
    </citation>
    <scope>NUCLEOTIDE SEQUENCE</scope>
    <source>
        <strain evidence="2">KIB01</strain>
    </source>
</reference>
<organism evidence="2 3">
    <name type="scientific">Dipteronia dyeriana</name>
    <dbReference type="NCBI Taxonomy" id="168575"/>
    <lineage>
        <taxon>Eukaryota</taxon>
        <taxon>Viridiplantae</taxon>
        <taxon>Streptophyta</taxon>
        <taxon>Embryophyta</taxon>
        <taxon>Tracheophyta</taxon>
        <taxon>Spermatophyta</taxon>
        <taxon>Magnoliopsida</taxon>
        <taxon>eudicotyledons</taxon>
        <taxon>Gunneridae</taxon>
        <taxon>Pentapetalae</taxon>
        <taxon>rosids</taxon>
        <taxon>malvids</taxon>
        <taxon>Sapindales</taxon>
        <taxon>Sapindaceae</taxon>
        <taxon>Hippocastanoideae</taxon>
        <taxon>Acereae</taxon>
        <taxon>Dipteronia</taxon>
    </lineage>
</organism>
<feature type="region of interest" description="Disordered" evidence="1">
    <location>
        <begin position="19"/>
        <end position="51"/>
    </location>
</feature>